<proteinExistence type="predicted"/>
<gene>
    <name evidence="1" type="ORF">HMPREF0542_11946</name>
</gene>
<evidence type="ECO:0000313" key="1">
    <source>
        <dbReference type="EMBL" id="EFZ33952.1"/>
    </source>
</evidence>
<sequence length="52" mass="5671">MPVYKLMPPRIHTFSTKTGGKSAPRLNMCALTAAFGHPGVLVGKWLMCQGRI</sequence>
<dbReference type="EMBL" id="ACGS02000047">
    <property type="protein sequence ID" value="EFZ33952.1"/>
    <property type="molecule type" value="Genomic_DNA"/>
</dbReference>
<accession>E7FSR9</accession>
<evidence type="ECO:0000313" key="2">
    <source>
        <dbReference type="Proteomes" id="UP000004099"/>
    </source>
</evidence>
<organism evidence="1 2">
    <name type="scientific">Ligilactobacillus ruminis ATCC 25644</name>
    <dbReference type="NCBI Taxonomy" id="525362"/>
    <lineage>
        <taxon>Bacteria</taxon>
        <taxon>Bacillati</taxon>
        <taxon>Bacillota</taxon>
        <taxon>Bacilli</taxon>
        <taxon>Lactobacillales</taxon>
        <taxon>Lactobacillaceae</taxon>
        <taxon>Ligilactobacillus</taxon>
    </lineage>
</organism>
<dbReference type="HOGENOM" id="CLU_3081226_0_0_9"/>
<reference evidence="1 2" key="1">
    <citation type="submission" date="2011-01" db="EMBL/GenBank/DDBJ databases">
        <authorList>
            <person name="Muzny D."/>
            <person name="Qin X."/>
            <person name="Buhay C."/>
            <person name="Dugan-Rocha S."/>
            <person name="Ding Y."/>
            <person name="Chen G."/>
            <person name="Hawes A."/>
            <person name="Holder M."/>
            <person name="Jhangiani S."/>
            <person name="Johnson A."/>
            <person name="Khan Z."/>
            <person name="Li Z."/>
            <person name="Liu W."/>
            <person name="Liu X."/>
            <person name="Perez L."/>
            <person name="Shen H."/>
            <person name="Wang Q."/>
            <person name="Watt J."/>
            <person name="Xi L."/>
            <person name="Xin Y."/>
            <person name="Zhou J."/>
            <person name="Deng J."/>
            <person name="Jiang H."/>
            <person name="Liu Y."/>
            <person name="Qu J."/>
            <person name="Song X.-Z."/>
            <person name="Zhang L."/>
            <person name="Villasana D."/>
            <person name="Johnson A."/>
            <person name="Liu J."/>
            <person name="Liyanage D."/>
            <person name="Lorensuhewa L."/>
            <person name="Robinson T."/>
            <person name="Song A."/>
            <person name="Song B.-B."/>
            <person name="Dinh H."/>
            <person name="Thornton R."/>
            <person name="Coyle M."/>
            <person name="Francisco L."/>
            <person name="Jackson L."/>
            <person name="Javaid M."/>
            <person name="Korchina V."/>
            <person name="Kovar C."/>
            <person name="Mata R."/>
            <person name="Mathew T."/>
            <person name="Ngo R."/>
            <person name="Nguyen L."/>
            <person name="Nguyen N."/>
            <person name="Okwuonu G."/>
            <person name="Ongeri F."/>
            <person name="Pham C."/>
            <person name="Simmons D."/>
            <person name="Wilczek-Boney K."/>
            <person name="Hale W."/>
            <person name="Jakkamsetti A."/>
            <person name="Pham P."/>
            <person name="Ruth R."/>
            <person name="San Lucas F."/>
            <person name="Warren J."/>
            <person name="Zhang J."/>
            <person name="Zhao Z."/>
            <person name="Zhou C."/>
            <person name="Zhu D."/>
            <person name="Lee S."/>
            <person name="Bess C."/>
            <person name="Blankenburg K."/>
            <person name="Forbes L."/>
            <person name="Fu Q."/>
            <person name="Gubbala S."/>
            <person name="Hirani K."/>
            <person name="Jayaseelan J.C."/>
            <person name="Lara F."/>
            <person name="Munidasa M."/>
            <person name="Palculict T."/>
            <person name="Patil S."/>
            <person name="Pu L.-L."/>
            <person name="Saada N."/>
            <person name="Tang L."/>
            <person name="Weissenberger G."/>
            <person name="Zhu Y."/>
            <person name="Hemphill L."/>
            <person name="Shang Y."/>
            <person name="Youmans B."/>
            <person name="Ayvaz T."/>
            <person name="Ross M."/>
            <person name="Santibanez J."/>
            <person name="Aqrawi P."/>
            <person name="Gross S."/>
            <person name="Joshi V."/>
            <person name="Fowler G."/>
            <person name="Nazareth L."/>
            <person name="Reid J."/>
            <person name="Worley K."/>
            <person name="Petrosino J."/>
            <person name="Highlander S."/>
            <person name="Gibbs R."/>
        </authorList>
    </citation>
    <scope>NUCLEOTIDE SEQUENCE [LARGE SCALE GENOMIC DNA]</scope>
    <source>
        <strain evidence="1 2">ATCC 25644</strain>
    </source>
</reference>
<protein>
    <submittedName>
        <fullName evidence="1">Uncharacterized protein</fullName>
    </submittedName>
</protein>
<dbReference type="AlphaFoldDB" id="E7FSR9"/>
<dbReference type="Proteomes" id="UP000004099">
    <property type="component" value="Unassembled WGS sequence"/>
</dbReference>
<comment type="caution">
    <text evidence="1">The sequence shown here is derived from an EMBL/GenBank/DDBJ whole genome shotgun (WGS) entry which is preliminary data.</text>
</comment>
<name>E7FSR9_9LACO</name>